<feature type="domain" description="Putative restriction endonuclease" evidence="2">
    <location>
        <begin position="30"/>
        <end position="186"/>
    </location>
</feature>
<evidence type="ECO:0000313" key="3">
    <source>
        <dbReference type="EMBL" id="ALF53024.1"/>
    </source>
</evidence>
<dbReference type="InterPro" id="IPR008538">
    <property type="entry name" value="Uma2"/>
</dbReference>
<dbReference type="OrthoDB" id="449360at2"/>
<accession>A0A0M4TJR5</accession>
<dbReference type="AlphaFoldDB" id="A0A0M4TJR5"/>
<dbReference type="KEGG" id="npz:ACX27_09445"/>
<dbReference type="Proteomes" id="UP000062645">
    <property type="component" value="Chromosome"/>
</dbReference>
<evidence type="ECO:0000256" key="1">
    <source>
        <dbReference type="SAM" id="MobiDB-lite"/>
    </source>
</evidence>
<reference evidence="4" key="1">
    <citation type="submission" date="2015-07" db="EMBL/GenBank/DDBJ databases">
        <title>Genome Of Nitrogen-Fixing Cyanobacterium Nostoc piscinale CENA21 From Solimoes/Amazon River Floodplain Sediments And Comparative Genomics To Uncover Biosynthetic Natural Products Potential.</title>
        <authorList>
            <person name="Leao T.F."/>
            <person name="Leao P.N."/>
            <person name="Guimaraes P.I."/>
            <person name="de Melo A.G.C."/>
            <person name="Ramos R.T.J."/>
            <person name="Silva A."/>
            <person name="Fiore M.F."/>
            <person name="Schneider M.P.C."/>
        </authorList>
    </citation>
    <scope>NUCLEOTIDE SEQUENCE [LARGE SCALE GENOMIC DNA]</scope>
    <source>
        <strain evidence="4">CENA21</strain>
    </source>
</reference>
<protein>
    <recommendedName>
        <fullName evidence="2">Putative restriction endonuclease domain-containing protein</fullName>
    </recommendedName>
</protein>
<dbReference type="EMBL" id="CP012036">
    <property type="protein sequence ID" value="ALF53024.1"/>
    <property type="molecule type" value="Genomic_DNA"/>
</dbReference>
<name>A0A0M4TJR5_9NOSO</name>
<dbReference type="PANTHER" id="PTHR33352:SF3">
    <property type="entry name" value="SLR1612 PROTEIN"/>
    <property type="match status" value="1"/>
</dbReference>
<organism evidence="3 4">
    <name type="scientific">Nostoc piscinale CENA21</name>
    <dbReference type="NCBI Taxonomy" id="224013"/>
    <lineage>
        <taxon>Bacteria</taxon>
        <taxon>Bacillati</taxon>
        <taxon>Cyanobacteriota</taxon>
        <taxon>Cyanophyceae</taxon>
        <taxon>Nostocales</taxon>
        <taxon>Nostocaceae</taxon>
        <taxon>Nostoc</taxon>
    </lineage>
</organism>
<gene>
    <name evidence="3" type="ORF">ACX27_09445</name>
</gene>
<keyword evidence="4" id="KW-1185">Reference proteome</keyword>
<feature type="region of interest" description="Disordered" evidence="1">
    <location>
        <begin position="220"/>
        <end position="242"/>
    </location>
</feature>
<dbReference type="PANTHER" id="PTHR33352">
    <property type="entry name" value="SLR1095 PROTEIN"/>
    <property type="match status" value="1"/>
</dbReference>
<reference evidence="3 4" key="2">
    <citation type="journal article" date="2016" name="Genome Announc.">
        <title>Draft Genome Sequence of the N2-Fixing Cyanobacterium Nostoc piscinale CENA21, Isolated from the Brazilian Amazon Floodplain.</title>
        <authorList>
            <person name="Leao T."/>
            <person name="Guimaraes P.I."/>
            <person name="de Melo A.G."/>
            <person name="Ramos R.T."/>
            <person name="Leao P.N."/>
            <person name="Silva A."/>
            <person name="Fiore M.F."/>
            <person name="Schneider M.P."/>
        </authorList>
    </citation>
    <scope>NUCLEOTIDE SEQUENCE [LARGE SCALE GENOMIC DNA]</scope>
    <source>
        <strain evidence="3 4">CENA21</strain>
    </source>
</reference>
<proteinExistence type="predicted"/>
<dbReference type="STRING" id="224013.ACX27_09445"/>
<evidence type="ECO:0000313" key="4">
    <source>
        <dbReference type="Proteomes" id="UP000062645"/>
    </source>
</evidence>
<evidence type="ECO:0000259" key="2">
    <source>
        <dbReference type="Pfam" id="PF05685"/>
    </source>
</evidence>
<dbReference type="Pfam" id="PF05685">
    <property type="entry name" value="Uma2"/>
    <property type="match status" value="1"/>
</dbReference>
<dbReference type="RefSeq" id="WP_062291348.1">
    <property type="nucleotide sequence ID" value="NZ_CP012036.1"/>
</dbReference>
<sequence>MVLAAPQRQNPVVTWEKLPDDFILPDDPVENIQQPFLAAALTEALATSDRIQPEMLVASNFGIVANINQKTVVKAPDWLYIPRVSPVGTGVIRRSYTPNIEGENVAVVMEFLSDTDNGEYSIRPTFPYGKLYFYEQILQVPVYAIFNPYEVSLEVLRLENGRYVLQQPTESGQFWIPELELFLGIWRGTRLGMNIYWLRWWDEAGNLLLWSSEQAEQERQRAEQERQRAEQEHQRAEQERQRADDAIAQLEIERQRQAVLLAKLRELGIDAE</sequence>
<dbReference type="PATRIC" id="fig|224013.5.peg.2284"/>